<dbReference type="AlphaFoldDB" id="A0A8H7VVV3"/>
<accession>A0A8H7VVV3</accession>
<feature type="transmembrane region" description="Helical" evidence="2">
    <location>
        <begin position="105"/>
        <end position="126"/>
    </location>
</feature>
<keyword evidence="2" id="KW-1133">Transmembrane helix</keyword>
<feature type="transmembrane region" description="Helical" evidence="2">
    <location>
        <begin position="158"/>
        <end position="177"/>
    </location>
</feature>
<dbReference type="OrthoDB" id="5597503at2759"/>
<feature type="region of interest" description="Disordered" evidence="1">
    <location>
        <begin position="254"/>
        <end position="281"/>
    </location>
</feature>
<evidence type="ECO:0000256" key="2">
    <source>
        <dbReference type="SAM" id="Phobius"/>
    </source>
</evidence>
<gene>
    <name evidence="3" type="ORF">INT48_007768</name>
</gene>
<feature type="compositionally biased region" description="Polar residues" evidence="1">
    <location>
        <begin position="338"/>
        <end position="348"/>
    </location>
</feature>
<keyword evidence="4" id="KW-1185">Reference proteome</keyword>
<feature type="transmembrane region" description="Helical" evidence="2">
    <location>
        <begin position="189"/>
        <end position="218"/>
    </location>
</feature>
<keyword evidence="2" id="KW-0812">Transmembrane</keyword>
<feature type="transmembrane region" description="Helical" evidence="2">
    <location>
        <begin position="6"/>
        <end position="31"/>
    </location>
</feature>
<comment type="caution">
    <text evidence="3">The sequence shown here is derived from an EMBL/GenBank/DDBJ whole genome shotgun (WGS) entry which is preliminary data.</text>
</comment>
<evidence type="ECO:0000313" key="4">
    <source>
        <dbReference type="Proteomes" id="UP000613177"/>
    </source>
</evidence>
<dbReference type="PROSITE" id="PS51257">
    <property type="entry name" value="PROKAR_LIPOPROTEIN"/>
    <property type="match status" value="1"/>
</dbReference>
<reference evidence="3" key="1">
    <citation type="submission" date="2021-01" db="EMBL/GenBank/DDBJ databases">
        <title>Metabolic potential, ecology and presence of endohyphal bacteria is reflected in genomic diversity of Mucoromycotina.</title>
        <authorList>
            <person name="Muszewska A."/>
            <person name="Okrasinska A."/>
            <person name="Steczkiewicz K."/>
            <person name="Drgas O."/>
            <person name="Orlowska M."/>
            <person name="Perlinska-Lenart U."/>
            <person name="Aleksandrzak-Piekarczyk T."/>
            <person name="Szatraj K."/>
            <person name="Zielenkiewicz U."/>
            <person name="Pilsyk S."/>
            <person name="Malc E."/>
            <person name="Mieczkowski P."/>
            <person name="Kruszewska J.S."/>
            <person name="Biernat P."/>
            <person name="Pawlowska J."/>
        </authorList>
    </citation>
    <scope>NUCLEOTIDE SEQUENCE</scope>
    <source>
        <strain evidence="3">WA0000018081</strain>
    </source>
</reference>
<keyword evidence="2" id="KW-0472">Membrane</keyword>
<name>A0A8H7VVV3_9FUNG</name>
<feature type="transmembrane region" description="Helical" evidence="2">
    <location>
        <begin position="80"/>
        <end position="98"/>
    </location>
</feature>
<evidence type="ECO:0000313" key="3">
    <source>
        <dbReference type="EMBL" id="KAG2233332.1"/>
    </source>
</evidence>
<dbReference type="Proteomes" id="UP000613177">
    <property type="component" value="Unassembled WGS sequence"/>
</dbReference>
<protein>
    <submittedName>
        <fullName evidence="3">Uncharacterized protein</fullName>
    </submittedName>
</protein>
<dbReference type="EMBL" id="JAEPRE010000083">
    <property type="protein sequence ID" value="KAG2233332.1"/>
    <property type="molecule type" value="Genomic_DNA"/>
</dbReference>
<feature type="transmembrane region" description="Helical" evidence="2">
    <location>
        <begin position="43"/>
        <end position="60"/>
    </location>
</feature>
<proteinExistence type="predicted"/>
<feature type="transmembrane region" description="Helical" evidence="2">
    <location>
        <begin position="224"/>
        <end position="243"/>
    </location>
</feature>
<feature type="region of interest" description="Disordered" evidence="1">
    <location>
        <begin position="302"/>
        <end position="370"/>
    </location>
</feature>
<sequence>MDKPIPYMLIGNLVLEGATMALALQLIASCLHNSKHHRWKIRALKIIMAIGLFTKSILFSSFNLSTTYTTCQITGRTGNAFFHLGVLASIIILLLRVMAVVPQRWYILFVVLHTILLVARLIFAVFDVMSTNIFVNNLGVCIFREKYKLVAGYTVTDSIIDVYVSLMVTTILINHVLKVRSLGISGNITLYISIVLTNVIRTFILSVVNTVCAIYLLVDAYNLITLYILWPLTSICIIVLVGYDTNITNAMRGIKSNPEQDQNDDHKHHISRNPLTSNFSSIPHSTRKVVRIHRNNEFGFNDDDLEMIQEPSSRSRRESVQPEPIQQVINPLEDHQQDNGQGDSSVPRTTIIDVAGPNNVGNSSEDLKTY</sequence>
<organism evidence="3 4">
    <name type="scientific">Thamnidium elegans</name>
    <dbReference type="NCBI Taxonomy" id="101142"/>
    <lineage>
        <taxon>Eukaryota</taxon>
        <taxon>Fungi</taxon>
        <taxon>Fungi incertae sedis</taxon>
        <taxon>Mucoromycota</taxon>
        <taxon>Mucoromycotina</taxon>
        <taxon>Mucoromycetes</taxon>
        <taxon>Mucorales</taxon>
        <taxon>Mucorineae</taxon>
        <taxon>Mucoraceae</taxon>
        <taxon>Thamnidium</taxon>
    </lineage>
</organism>
<evidence type="ECO:0000256" key="1">
    <source>
        <dbReference type="SAM" id="MobiDB-lite"/>
    </source>
</evidence>